<gene>
    <name evidence="2" type="ORF">XA68_17556</name>
</gene>
<feature type="region of interest" description="Disordered" evidence="1">
    <location>
        <begin position="99"/>
        <end position="154"/>
    </location>
</feature>
<reference evidence="2 3" key="2">
    <citation type="journal article" date="2017" name="Sci. Rep.">
        <title>Ant-infecting Ophiocordyceps genomes reveal a high diversity of potential behavioral manipulation genes and a possible major role for enterotoxins.</title>
        <authorList>
            <person name="de Bekker C."/>
            <person name="Ohm R.A."/>
            <person name="Evans H.C."/>
            <person name="Brachmann A."/>
            <person name="Hughes D.P."/>
        </authorList>
    </citation>
    <scope>NUCLEOTIDE SEQUENCE [LARGE SCALE GENOMIC DNA]</scope>
    <source>
        <strain evidence="2 3">SC16a</strain>
    </source>
</reference>
<accession>A0A2A9P321</accession>
<keyword evidence="3" id="KW-1185">Reference proteome</keyword>
<organism evidence="2 3">
    <name type="scientific">Ophiocordyceps unilateralis</name>
    <name type="common">Zombie-ant fungus</name>
    <name type="synonym">Torrubia unilateralis</name>
    <dbReference type="NCBI Taxonomy" id="268505"/>
    <lineage>
        <taxon>Eukaryota</taxon>
        <taxon>Fungi</taxon>
        <taxon>Dikarya</taxon>
        <taxon>Ascomycota</taxon>
        <taxon>Pezizomycotina</taxon>
        <taxon>Sordariomycetes</taxon>
        <taxon>Hypocreomycetidae</taxon>
        <taxon>Hypocreales</taxon>
        <taxon>Ophiocordycipitaceae</taxon>
        <taxon>Ophiocordyceps</taxon>
    </lineage>
</organism>
<protein>
    <submittedName>
        <fullName evidence="2">Uncharacterized protein</fullName>
    </submittedName>
</protein>
<dbReference type="OrthoDB" id="3925971at2759"/>
<proteinExistence type="predicted"/>
<dbReference type="Proteomes" id="UP000037136">
    <property type="component" value="Unassembled WGS sequence"/>
</dbReference>
<dbReference type="AlphaFoldDB" id="A0A2A9P321"/>
<dbReference type="STRING" id="268505.A0A2A9P321"/>
<comment type="caution">
    <text evidence="2">The sequence shown here is derived from an EMBL/GenBank/DDBJ whole genome shotgun (WGS) entry which is preliminary data.</text>
</comment>
<sequence length="421" mass="47374">MPPLPYVPARDPRHRIAVLALYRALVRSVRAIPLPPDVVDGGSVTGLVRRRFVKHKHFTSLRLLYAAMAAGYRFLTMFAKAQTPASAEHGQLVAFLRSHPARQPASSRSARTSESESASRVPAEPLIKNIAGPYEPPRYVSSRMPRPQSSLNGPRRVPILAMTCHGQPFLRLQKPQPVAMSRAIGRKEAIFKKKLSNVVHITDEILPSAECEDEWDRQVAQLMVRELGQNPDQDESLYTSFRWSAILGKLWMEWQLEKTWQDWIARGTALHELVEQERALAEQESATPRPDDDLDRRQLHQTSSDDCQPQEAPLKGSSDHHRHHEAVLSTDDFSRLFNGQPRPEAAHYRRFNADRSRETPNVGEYILPPSRLLTPISPPGYAVDPFVGQAWAALIAAEKPRLTRALLNGSANQYLPSSFPS</sequence>
<feature type="compositionally biased region" description="Low complexity" evidence="1">
    <location>
        <begin position="105"/>
        <end position="120"/>
    </location>
</feature>
<evidence type="ECO:0000313" key="3">
    <source>
        <dbReference type="Proteomes" id="UP000037136"/>
    </source>
</evidence>
<feature type="compositionally biased region" description="Basic and acidic residues" evidence="1">
    <location>
        <begin position="289"/>
        <end position="298"/>
    </location>
</feature>
<feature type="region of interest" description="Disordered" evidence="1">
    <location>
        <begin position="279"/>
        <end position="322"/>
    </location>
</feature>
<name>A0A2A9P321_OPHUN</name>
<evidence type="ECO:0000256" key="1">
    <source>
        <dbReference type="SAM" id="MobiDB-lite"/>
    </source>
</evidence>
<reference evidence="2 3" key="1">
    <citation type="journal article" date="2015" name="BMC Genomics">
        <title>Gene expression during zombie ant biting behavior reflects the complexity underlying fungal parasitic behavioral manipulation.</title>
        <authorList>
            <person name="de Bekker C."/>
            <person name="Ohm R.A."/>
            <person name="Loreto R.G."/>
            <person name="Sebastian A."/>
            <person name="Albert I."/>
            <person name="Merrow M."/>
            <person name="Brachmann A."/>
            <person name="Hughes D.P."/>
        </authorList>
    </citation>
    <scope>NUCLEOTIDE SEQUENCE [LARGE SCALE GENOMIC DNA]</scope>
    <source>
        <strain evidence="2 3">SC16a</strain>
    </source>
</reference>
<dbReference type="EMBL" id="LAZP02000750">
    <property type="protein sequence ID" value="PFH55829.1"/>
    <property type="molecule type" value="Genomic_DNA"/>
</dbReference>
<evidence type="ECO:0000313" key="2">
    <source>
        <dbReference type="EMBL" id="PFH55829.1"/>
    </source>
</evidence>